<reference evidence="1 2" key="1">
    <citation type="submission" date="2024-06" db="EMBL/GenBank/DDBJ databases">
        <title>Genomic Encyclopedia of Type Strains, Phase IV (KMG-IV): sequencing the most valuable type-strain genomes for metagenomic binning, comparative biology and taxonomic classification.</title>
        <authorList>
            <person name="Goeker M."/>
        </authorList>
    </citation>
    <scope>NUCLEOTIDE SEQUENCE [LARGE SCALE GENOMIC DNA]</scope>
    <source>
        <strain evidence="1 2">DSM 17809</strain>
    </source>
</reference>
<gene>
    <name evidence="1" type="ORF">ABID41_001574</name>
</gene>
<organism evidence="1 2">
    <name type="scientific">Phenylobacterium koreense</name>
    <dbReference type="NCBI Taxonomy" id="266125"/>
    <lineage>
        <taxon>Bacteria</taxon>
        <taxon>Pseudomonadati</taxon>
        <taxon>Pseudomonadota</taxon>
        <taxon>Alphaproteobacteria</taxon>
        <taxon>Caulobacterales</taxon>
        <taxon>Caulobacteraceae</taxon>
        <taxon>Phenylobacterium</taxon>
    </lineage>
</organism>
<keyword evidence="2" id="KW-1185">Reference proteome</keyword>
<protein>
    <submittedName>
        <fullName evidence="1">Uncharacterized protein</fullName>
    </submittedName>
</protein>
<accession>A0ABV2EHG7</accession>
<name>A0ABV2EHG7_9CAUL</name>
<evidence type="ECO:0000313" key="1">
    <source>
        <dbReference type="EMBL" id="MET3526479.1"/>
    </source>
</evidence>
<proteinExistence type="predicted"/>
<evidence type="ECO:0000313" key="2">
    <source>
        <dbReference type="Proteomes" id="UP001549110"/>
    </source>
</evidence>
<comment type="caution">
    <text evidence="1">The sequence shown here is derived from an EMBL/GenBank/DDBJ whole genome shotgun (WGS) entry which is preliminary data.</text>
</comment>
<sequence>MSYTIKIGRDSETGEFITVSEARRRKATAVVETIKVTRPKRKR</sequence>
<dbReference type="EMBL" id="JBEPLU010000001">
    <property type="protein sequence ID" value="MET3526479.1"/>
    <property type="molecule type" value="Genomic_DNA"/>
</dbReference>
<dbReference type="RefSeq" id="WP_354297388.1">
    <property type="nucleotide sequence ID" value="NZ_JBEPLU010000001.1"/>
</dbReference>
<dbReference type="Proteomes" id="UP001549110">
    <property type="component" value="Unassembled WGS sequence"/>
</dbReference>